<evidence type="ECO:0000256" key="1">
    <source>
        <dbReference type="SAM" id="MobiDB-lite"/>
    </source>
</evidence>
<comment type="caution">
    <text evidence="2">The sequence shown here is derived from an EMBL/GenBank/DDBJ whole genome shotgun (WGS) entry which is preliminary data.</text>
</comment>
<evidence type="ECO:0000313" key="2">
    <source>
        <dbReference type="EMBL" id="GJT07200.1"/>
    </source>
</evidence>
<dbReference type="EMBL" id="BQNB010012730">
    <property type="protein sequence ID" value="GJT07200.1"/>
    <property type="molecule type" value="Genomic_DNA"/>
</dbReference>
<reference evidence="2" key="1">
    <citation type="journal article" date="2022" name="Int. J. Mol. Sci.">
        <title>Draft Genome of Tanacetum Coccineum: Genomic Comparison of Closely Related Tanacetum-Family Plants.</title>
        <authorList>
            <person name="Yamashiro T."/>
            <person name="Shiraishi A."/>
            <person name="Nakayama K."/>
            <person name="Satake H."/>
        </authorList>
    </citation>
    <scope>NUCLEOTIDE SEQUENCE</scope>
</reference>
<feature type="region of interest" description="Disordered" evidence="1">
    <location>
        <begin position="122"/>
        <end position="163"/>
    </location>
</feature>
<reference evidence="2" key="2">
    <citation type="submission" date="2022-01" db="EMBL/GenBank/DDBJ databases">
        <authorList>
            <person name="Yamashiro T."/>
            <person name="Shiraishi A."/>
            <person name="Satake H."/>
            <person name="Nakayama K."/>
        </authorList>
    </citation>
    <scope>NUCLEOTIDE SEQUENCE</scope>
</reference>
<proteinExistence type="predicted"/>
<feature type="compositionally biased region" description="Polar residues" evidence="1">
    <location>
        <begin position="33"/>
        <end position="45"/>
    </location>
</feature>
<protein>
    <submittedName>
        <fullName evidence="2">Uncharacterized protein</fullName>
    </submittedName>
</protein>
<name>A0ABQ5AX70_9ASTR</name>
<dbReference type="Proteomes" id="UP001151760">
    <property type="component" value="Unassembled WGS sequence"/>
</dbReference>
<feature type="region of interest" description="Disordered" evidence="1">
    <location>
        <begin position="28"/>
        <end position="51"/>
    </location>
</feature>
<organism evidence="2 3">
    <name type="scientific">Tanacetum coccineum</name>
    <dbReference type="NCBI Taxonomy" id="301880"/>
    <lineage>
        <taxon>Eukaryota</taxon>
        <taxon>Viridiplantae</taxon>
        <taxon>Streptophyta</taxon>
        <taxon>Embryophyta</taxon>
        <taxon>Tracheophyta</taxon>
        <taxon>Spermatophyta</taxon>
        <taxon>Magnoliopsida</taxon>
        <taxon>eudicotyledons</taxon>
        <taxon>Gunneridae</taxon>
        <taxon>Pentapetalae</taxon>
        <taxon>asterids</taxon>
        <taxon>campanulids</taxon>
        <taxon>Asterales</taxon>
        <taxon>Asteraceae</taxon>
        <taxon>Asteroideae</taxon>
        <taxon>Anthemideae</taxon>
        <taxon>Anthemidinae</taxon>
        <taxon>Tanacetum</taxon>
    </lineage>
</organism>
<accession>A0ABQ5AX70</accession>
<sequence length="239" mass="27093">MTAFWMVDNQFQKFIDSQITLDYDSQMTDKTDSTVQDESSRSGNDTDADDVDIRPIYDEEQMAKVQLTVECISSAIGTTTYLSNTEIIIEDHMIASSESRNSFKNMPRFSSNDMVHNHYLDEAKKKTQERDRNSKTSVMSSIRFQSTADGSKPKPKSNNQTPRSLLVSKTSCVTITAVPKEDHSKSSSSFSDSNSFVCLQDIVYKLYAMLMRALKNSYWEVYLHAFDSISLDLETVTTP</sequence>
<feature type="compositionally biased region" description="Basic and acidic residues" evidence="1">
    <location>
        <begin position="122"/>
        <end position="134"/>
    </location>
</feature>
<evidence type="ECO:0000313" key="3">
    <source>
        <dbReference type="Proteomes" id="UP001151760"/>
    </source>
</evidence>
<keyword evidence="3" id="KW-1185">Reference proteome</keyword>
<gene>
    <name evidence="2" type="ORF">Tco_0841662</name>
</gene>
<feature type="compositionally biased region" description="Polar residues" evidence="1">
    <location>
        <begin position="135"/>
        <end position="149"/>
    </location>
</feature>